<evidence type="ECO:0000256" key="1">
    <source>
        <dbReference type="ARBA" id="ARBA00012528"/>
    </source>
</evidence>
<gene>
    <name evidence="4" type="primary">yedQ</name>
    <name evidence="3" type="ORF">TL5118_02551</name>
    <name evidence="4" type="ORF">TL5120_03230</name>
</gene>
<dbReference type="PANTHER" id="PTHR45138:SF24">
    <property type="entry name" value="DIGUANYLATE CYCLASE DGCC-RELATED"/>
    <property type="match status" value="1"/>
</dbReference>
<sequence>MPLFVFVDAAGRIRQIGPTLEKVLPGAAQRCDAFAQHFAPKYPQRHAVDQFRDLAPGSTLHLCLRSYPQIGLRAVVSPMAGGTLLNVSFGASIAEAMRCLDLRLTDFPATELAVDMLYQLEAKSAAMAASLRLAQQMRGARDAAEERATTDSLTGLGNRRAFEDQLNRLCSNGDPFSLMLLDLDHFKQVNDRLGHPGGDYVLQQVAVILRQELRQEDTIVRLGGDEFAVILNDIANRKRLRRIAVRLKTRLQGQMSFEGQNCRVSASFGLLCSCDVDVAHPQQMLVDADRALYASKRAGRGRVTFHKREIV</sequence>
<dbReference type="InterPro" id="IPR029787">
    <property type="entry name" value="Nucleotide_cyclase"/>
</dbReference>
<dbReference type="Proteomes" id="UP000051887">
    <property type="component" value="Unassembled WGS sequence"/>
</dbReference>
<protein>
    <recommendedName>
        <fullName evidence="1">diguanylate cyclase</fullName>
        <ecNumber evidence="1">2.7.7.65</ecNumber>
    </recommendedName>
</protein>
<reference evidence="4 6" key="1">
    <citation type="submission" date="2015-09" db="EMBL/GenBank/DDBJ databases">
        <authorList>
            <consortium name="Swine Surveillance"/>
        </authorList>
    </citation>
    <scope>NUCLEOTIDE SEQUENCE [LARGE SCALE GENOMIC DNA]</scope>
    <source>
        <strain evidence="4 6">5120</strain>
    </source>
</reference>
<keyword evidence="4" id="KW-0808">Transferase</keyword>
<dbReference type="EMBL" id="CYSB01000030">
    <property type="protein sequence ID" value="CUH68269.1"/>
    <property type="molecule type" value="Genomic_DNA"/>
</dbReference>
<dbReference type="PROSITE" id="PS50887">
    <property type="entry name" value="GGDEF"/>
    <property type="match status" value="1"/>
</dbReference>
<dbReference type="Proteomes" id="UP000051086">
    <property type="component" value="Unassembled WGS sequence"/>
</dbReference>
<dbReference type="GO" id="GO:0043709">
    <property type="term" value="P:cell adhesion involved in single-species biofilm formation"/>
    <property type="evidence" value="ECO:0007669"/>
    <property type="project" value="TreeGrafter"/>
</dbReference>
<dbReference type="InterPro" id="IPR043128">
    <property type="entry name" value="Rev_trsase/Diguanyl_cyclase"/>
</dbReference>
<dbReference type="InterPro" id="IPR050469">
    <property type="entry name" value="Diguanylate_Cyclase"/>
</dbReference>
<evidence type="ECO:0000313" key="6">
    <source>
        <dbReference type="Proteomes" id="UP000051887"/>
    </source>
</evidence>
<evidence type="ECO:0000259" key="2">
    <source>
        <dbReference type="PROSITE" id="PS50887"/>
    </source>
</evidence>
<keyword evidence="5" id="KW-1185">Reference proteome</keyword>
<proteinExistence type="predicted"/>
<dbReference type="EC" id="2.7.7.65" evidence="1"/>
<dbReference type="GO" id="GO:0052621">
    <property type="term" value="F:diguanylate cyclase activity"/>
    <property type="evidence" value="ECO:0007669"/>
    <property type="project" value="UniProtKB-EC"/>
</dbReference>
<dbReference type="GO" id="GO:1902201">
    <property type="term" value="P:negative regulation of bacterial-type flagellum-dependent cell motility"/>
    <property type="evidence" value="ECO:0007669"/>
    <property type="project" value="TreeGrafter"/>
</dbReference>
<accession>A0A0P1FWR1</accession>
<dbReference type="Gene3D" id="3.30.70.270">
    <property type="match status" value="1"/>
</dbReference>
<dbReference type="NCBIfam" id="TIGR00254">
    <property type="entry name" value="GGDEF"/>
    <property type="match status" value="1"/>
</dbReference>
<dbReference type="InterPro" id="IPR000160">
    <property type="entry name" value="GGDEF_dom"/>
</dbReference>
<reference evidence="3 5" key="2">
    <citation type="submission" date="2015-09" db="EMBL/GenBank/DDBJ databases">
        <authorList>
            <person name="Rodrigo-Torres L."/>
            <person name="Arahal D.R."/>
        </authorList>
    </citation>
    <scope>NUCLEOTIDE SEQUENCE [LARGE SCALE GENOMIC DNA]</scope>
    <source>
        <strain evidence="3 5">CECT 5118</strain>
    </source>
</reference>
<dbReference type="SMART" id="SM00267">
    <property type="entry name" value="GGDEF"/>
    <property type="match status" value="1"/>
</dbReference>
<evidence type="ECO:0000313" key="4">
    <source>
        <dbReference type="EMBL" id="CUH73421.1"/>
    </source>
</evidence>
<feature type="domain" description="GGDEF" evidence="2">
    <location>
        <begin position="174"/>
        <end position="308"/>
    </location>
</feature>
<dbReference type="CDD" id="cd01949">
    <property type="entry name" value="GGDEF"/>
    <property type="match status" value="1"/>
</dbReference>
<dbReference type="SUPFAM" id="SSF55073">
    <property type="entry name" value="Nucleotide cyclase"/>
    <property type="match status" value="1"/>
</dbReference>
<dbReference type="PANTHER" id="PTHR45138">
    <property type="entry name" value="REGULATORY COMPONENTS OF SENSORY TRANSDUCTION SYSTEM"/>
    <property type="match status" value="1"/>
</dbReference>
<evidence type="ECO:0000313" key="5">
    <source>
        <dbReference type="Proteomes" id="UP000051086"/>
    </source>
</evidence>
<dbReference type="AlphaFoldDB" id="A0A0P1FWR1"/>
<organism evidence="4 6">
    <name type="scientific">Thalassovita autumnalis</name>
    <dbReference type="NCBI Taxonomy" id="2072972"/>
    <lineage>
        <taxon>Bacteria</taxon>
        <taxon>Pseudomonadati</taxon>
        <taxon>Pseudomonadota</taxon>
        <taxon>Alphaproteobacteria</taxon>
        <taxon>Rhodobacterales</taxon>
        <taxon>Roseobacteraceae</taxon>
        <taxon>Thalassovita</taxon>
    </lineage>
</organism>
<keyword evidence="4" id="KW-0548">Nucleotidyltransferase</keyword>
<evidence type="ECO:0000313" key="3">
    <source>
        <dbReference type="EMBL" id="CUH68269.1"/>
    </source>
</evidence>
<name>A0A0P1FWR1_9RHOB</name>
<dbReference type="FunFam" id="3.30.70.270:FF:000001">
    <property type="entry name" value="Diguanylate cyclase domain protein"/>
    <property type="match status" value="1"/>
</dbReference>
<dbReference type="GO" id="GO:0005886">
    <property type="term" value="C:plasma membrane"/>
    <property type="evidence" value="ECO:0007669"/>
    <property type="project" value="TreeGrafter"/>
</dbReference>
<dbReference type="Pfam" id="PF00990">
    <property type="entry name" value="GGDEF"/>
    <property type="match status" value="1"/>
</dbReference>
<dbReference type="EMBL" id="CYSC01000040">
    <property type="protein sequence ID" value="CUH73421.1"/>
    <property type="molecule type" value="Genomic_DNA"/>
</dbReference>